<feature type="chain" id="PRO_5046982643" evidence="1">
    <location>
        <begin position="23"/>
        <end position="97"/>
    </location>
</feature>
<keyword evidence="3" id="KW-1185">Reference proteome</keyword>
<sequence>MRPIRTALAAALLTGLAGVAVAAPPLSTATTTIGEILDTPAAKAVVDRHLPSVFANPQIRMARPLTLKGLQRFAKNTVSDSDLAAIDKDFAALPAKK</sequence>
<feature type="signal peptide" evidence="1">
    <location>
        <begin position="1"/>
        <end position="22"/>
    </location>
</feature>
<gene>
    <name evidence="2" type="ORF">J2800_003527</name>
</gene>
<dbReference type="EMBL" id="JAVDRL010000010">
    <property type="protein sequence ID" value="MDR6532767.1"/>
    <property type="molecule type" value="Genomic_DNA"/>
</dbReference>
<accession>A0ABU1N2V7</accession>
<dbReference type="GO" id="GO:0016787">
    <property type="term" value="F:hydrolase activity"/>
    <property type="evidence" value="ECO:0007669"/>
    <property type="project" value="UniProtKB-KW"/>
</dbReference>
<keyword evidence="1" id="KW-0732">Signal</keyword>
<organism evidence="2 3">
    <name type="scientific">Caulobacter rhizosphaerae</name>
    <dbReference type="NCBI Taxonomy" id="2010972"/>
    <lineage>
        <taxon>Bacteria</taxon>
        <taxon>Pseudomonadati</taxon>
        <taxon>Pseudomonadota</taxon>
        <taxon>Alphaproteobacteria</taxon>
        <taxon>Caulobacterales</taxon>
        <taxon>Caulobacteraceae</taxon>
        <taxon>Caulobacter</taxon>
    </lineage>
</organism>
<protein>
    <submittedName>
        <fullName evidence="2">Para-nitrobenzyl esterase</fullName>
        <ecNumber evidence="2">3.1.1.-</ecNumber>
    </submittedName>
</protein>
<dbReference type="Proteomes" id="UP001262754">
    <property type="component" value="Unassembled WGS sequence"/>
</dbReference>
<evidence type="ECO:0000256" key="1">
    <source>
        <dbReference type="SAM" id="SignalP"/>
    </source>
</evidence>
<dbReference type="EC" id="3.1.1.-" evidence="2"/>
<comment type="caution">
    <text evidence="2">The sequence shown here is derived from an EMBL/GenBank/DDBJ whole genome shotgun (WGS) entry which is preliminary data.</text>
</comment>
<reference evidence="2 3" key="1">
    <citation type="submission" date="2023-07" db="EMBL/GenBank/DDBJ databases">
        <title>Sorghum-associated microbial communities from plants grown in Nebraska, USA.</title>
        <authorList>
            <person name="Schachtman D."/>
        </authorList>
    </citation>
    <scope>NUCLEOTIDE SEQUENCE [LARGE SCALE GENOMIC DNA]</scope>
    <source>
        <strain evidence="2 3">DS2154</strain>
    </source>
</reference>
<name>A0ABU1N2V7_9CAUL</name>
<dbReference type="RefSeq" id="WP_310033389.1">
    <property type="nucleotide sequence ID" value="NZ_JAVDRL010000010.1"/>
</dbReference>
<keyword evidence="2" id="KW-0378">Hydrolase</keyword>
<proteinExistence type="predicted"/>
<evidence type="ECO:0000313" key="2">
    <source>
        <dbReference type="EMBL" id="MDR6532767.1"/>
    </source>
</evidence>
<evidence type="ECO:0000313" key="3">
    <source>
        <dbReference type="Proteomes" id="UP001262754"/>
    </source>
</evidence>